<proteinExistence type="predicted"/>
<keyword evidence="2" id="KW-1185">Reference proteome</keyword>
<sequence>MKMKLSIILATTLVSSALSFLPKLFSIENFIKSPGCNLDRVCQKLPATNNDVAALHGSWRLVKPADPETTIYQTIDREHEYALTSKLFSNGTRIHEAMPFVTCRRNETIYFNHAKIFTIFADDSGYTSNATCSSQSFQLVYASTSIRVDKMVATGAFRVYVPCDEVMLRT</sequence>
<evidence type="ECO:0000313" key="1">
    <source>
        <dbReference type="EMBL" id="AAK14604.1"/>
    </source>
</evidence>
<protein>
    <submittedName>
        <fullName evidence="1">EsV-1-190</fullName>
    </submittedName>
</protein>
<dbReference type="KEGG" id="vg:920571"/>
<evidence type="ECO:0000313" key="2">
    <source>
        <dbReference type="Proteomes" id="UP000000864"/>
    </source>
</evidence>
<reference evidence="1 2" key="3">
    <citation type="journal article" date="2000" name="Virology">
        <title>Characterization and immunolocalization of major structural proteins in the brown algal virus EsV-1.</title>
        <authorList>
            <person name="Delaroque N."/>
            <person name="Wolf S."/>
            <person name="Muller D.G."/>
            <person name="Knippers R."/>
        </authorList>
    </citation>
    <scope>NUCLEOTIDE SEQUENCE [LARGE SCALE GENOMIC DNA]</scope>
    <source>
        <strain evidence="2">Isolate New Zealand/Kaikoura/1988</strain>
    </source>
</reference>
<gene>
    <name evidence="1" type="primary">ORF 190</name>
</gene>
<accession>Q8QKU7</accession>
<organismHost>
    <name type="scientific">Ectocarpus siliculosus</name>
    <name type="common">Brown alga</name>
    <name type="synonym">Conferva siliculosa</name>
    <dbReference type="NCBI Taxonomy" id="2880"/>
</organismHost>
<reference evidence="1 2" key="2">
    <citation type="journal article" date="1998" name="Adv. Virus Res.">
        <title>Viruses in marine brown algae.</title>
        <authorList>
            <person name="Muller D.G."/>
            <person name="Kapp M."/>
            <person name="Knippers R."/>
        </authorList>
    </citation>
    <scope>NUCLEOTIDE SEQUENCE [LARGE SCALE GENOMIC DNA]</scope>
    <source>
        <strain evidence="2">Isolate New Zealand/Kaikoura/1988</strain>
    </source>
</reference>
<organism evidence="1 2">
    <name type="scientific">Ectocarpus siliculosus virus 1 (isolate New Zealand/Kaikoura/1988)</name>
    <name type="common">EsV-1</name>
    <dbReference type="NCBI Taxonomy" id="654926"/>
    <lineage>
        <taxon>Viruses</taxon>
        <taxon>Varidnaviria</taxon>
        <taxon>Bamfordvirae</taxon>
        <taxon>Nucleocytoviricota</taxon>
        <taxon>Megaviricetes</taxon>
        <taxon>Algavirales</taxon>
        <taxon>Phycodnaviridae</taxon>
        <taxon>Phaeovirus</taxon>
        <taxon>Phaeovirus unasiliculosus</taxon>
        <taxon>Ectocarpus siliculosus virus 1</taxon>
    </lineage>
</organism>
<name>Q8QKU7_ESV1K</name>
<reference evidence="1 2" key="1">
    <citation type="journal article" date="1995" name="Virology">
        <title>Coat protein of the Ectocarpus siliculosus virus.</title>
        <authorList>
            <person name="Klein M."/>
            <person name="Lanka S.T."/>
            <person name="Knippers R."/>
            <person name="Muller D.G."/>
        </authorList>
    </citation>
    <scope>NUCLEOTIDE SEQUENCE [LARGE SCALE GENOMIC DNA]</scope>
    <source>
        <strain evidence="2">Isolate New Zealand/Kaikoura/1988</strain>
    </source>
</reference>
<dbReference type="Proteomes" id="UP000000864">
    <property type="component" value="Segment"/>
</dbReference>
<dbReference type="EMBL" id="AF204951">
    <property type="protein sequence ID" value="AAK14604.1"/>
    <property type="molecule type" value="Genomic_DNA"/>
</dbReference>
<reference evidence="1 2" key="4">
    <citation type="journal article" date="2000" name="Virology">
        <title>The brown algal virus EsV-1 particle contains a putative hybrid histidine kinase.</title>
        <authorList>
            <person name="Delaroque N."/>
            <person name="Wolf S."/>
            <person name="Muller D.G."/>
            <person name="Knippers R."/>
        </authorList>
    </citation>
    <scope>NUCLEOTIDE SEQUENCE [LARGE SCALE GENOMIC DNA]</scope>
    <source>
        <strain evidence="2">Isolate New Zealand/Kaikoura/1988</strain>
    </source>
</reference>